<dbReference type="Proteomes" id="UP001595828">
    <property type="component" value="Unassembled WGS sequence"/>
</dbReference>
<dbReference type="EMBL" id="JBHSDR010000008">
    <property type="protein sequence ID" value="MFC4296192.1"/>
    <property type="molecule type" value="Genomic_DNA"/>
</dbReference>
<protein>
    <recommendedName>
        <fullName evidence="3">Lipoprotein</fullName>
    </recommendedName>
</protein>
<gene>
    <name evidence="1" type="ORF">ACFO0A_14130</name>
</gene>
<accession>A0ABV8RSR2</accession>
<comment type="caution">
    <text evidence="1">The sequence shown here is derived from an EMBL/GenBank/DDBJ whole genome shotgun (WGS) entry which is preliminary data.</text>
</comment>
<sequence length="271" mass="29451">MLKICTTVLLCSTLLVACNRREPQPPPTLASPAPKLPIVQVSEPPLDRAAVLDAIGRAANAAALGLADQGQADLDGKRFEVRMRFGCPGASADSRTRRWSLDTAKHILRVAVDPEITRDSPELKWVVSGDFEDAEGFWLYRPWLQSAGCVRVENDREAGGEAPGKSEPGIVAEPPRVGIVQIYRETDTRSRRRDRRGLKVTKAMPDAMETGGEGFDLVVEGRLRAQSGQPVISCRVVSDSLPPSCLITGTFDRTAIELPDSHEVLAEWSGS</sequence>
<evidence type="ECO:0008006" key="3">
    <source>
        <dbReference type="Google" id="ProtNLM"/>
    </source>
</evidence>
<evidence type="ECO:0000313" key="1">
    <source>
        <dbReference type="EMBL" id="MFC4296192.1"/>
    </source>
</evidence>
<organism evidence="1 2">
    <name type="scientific">Novosphingobium tardum</name>
    <dbReference type="NCBI Taxonomy" id="1538021"/>
    <lineage>
        <taxon>Bacteria</taxon>
        <taxon>Pseudomonadati</taxon>
        <taxon>Pseudomonadota</taxon>
        <taxon>Alphaproteobacteria</taxon>
        <taxon>Sphingomonadales</taxon>
        <taxon>Sphingomonadaceae</taxon>
        <taxon>Novosphingobium</taxon>
    </lineage>
</organism>
<evidence type="ECO:0000313" key="2">
    <source>
        <dbReference type="Proteomes" id="UP001595828"/>
    </source>
</evidence>
<reference evidence="2" key="1">
    <citation type="journal article" date="2019" name="Int. J. Syst. Evol. Microbiol.">
        <title>The Global Catalogue of Microorganisms (GCM) 10K type strain sequencing project: providing services to taxonomists for standard genome sequencing and annotation.</title>
        <authorList>
            <consortium name="The Broad Institute Genomics Platform"/>
            <consortium name="The Broad Institute Genome Sequencing Center for Infectious Disease"/>
            <person name="Wu L."/>
            <person name="Ma J."/>
        </authorList>
    </citation>
    <scope>NUCLEOTIDE SEQUENCE [LARGE SCALE GENOMIC DNA]</scope>
    <source>
        <strain evidence="2">CGMCC 1.12989</strain>
    </source>
</reference>
<dbReference type="PROSITE" id="PS51257">
    <property type="entry name" value="PROKAR_LIPOPROTEIN"/>
    <property type="match status" value="1"/>
</dbReference>
<proteinExistence type="predicted"/>
<keyword evidence="2" id="KW-1185">Reference proteome</keyword>
<dbReference type="RefSeq" id="WP_379539686.1">
    <property type="nucleotide sequence ID" value="NZ_JBHSDR010000008.1"/>
</dbReference>
<name>A0ABV8RSR2_9SPHN</name>